<dbReference type="EMBL" id="SIDB01000007">
    <property type="protein sequence ID" value="KAI3430758.1"/>
    <property type="molecule type" value="Genomic_DNA"/>
</dbReference>
<dbReference type="InterPro" id="IPR006140">
    <property type="entry name" value="D-isomer_DH_NAD-bd"/>
</dbReference>
<proteinExistence type="predicted"/>
<evidence type="ECO:0000313" key="4">
    <source>
        <dbReference type="EMBL" id="KAI3430758.1"/>
    </source>
</evidence>
<dbReference type="CDD" id="cd12164">
    <property type="entry name" value="GDH_like_2"/>
    <property type="match status" value="1"/>
</dbReference>
<dbReference type="PANTHER" id="PTHR43333:SF1">
    <property type="entry name" value="D-ISOMER SPECIFIC 2-HYDROXYACID DEHYDROGENASE NAD-BINDING DOMAIN-CONTAINING PROTEIN"/>
    <property type="match status" value="1"/>
</dbReference>
<dbReference type="Pfam" id="PF02826">
    <property type="entry name" value="2-Hacid_dh_C"/>
    <property type="match status" value="1"/>
</dbReference>
<feature type="domain" description="D-isomer specific 2-hydroxyacid dehydrogenase NAD-binding" evidence="3">
    <location>
        <begin position="135"/>
        <end position="311"/>
    </location>
</feature>
<keyword evidence="1" id="KW-0560">Oxidoreductase</keyword>
<dbReference type="Gene3D" id="3.40.50.720">
    <property type="entry name" value="NAD(P)-binding Rossmann-like Domain"/>
    <property type="match status" value="2"/>
</dbReference>
<dbReference type="SUPFAM" id="SSF51735">
    <property type="entry name" value="NAD(P)-binding Rossmann-fold domains"/>
    <property type="match status" value="1"/>
</dbReference>
<dbReference type="InterPro" id="IPR036291">
    <property type="entry name" value="NAD(P)-bd_dom_sf"/>
</dbReference>
<dbReference type="GO" id="GO:0051287">
    <property type="term" value="F:NAD binding"/>
    <property type="evidence" value="ECO:0007669"/>
    <property type="project" value="InterPro"/>
</dbReference>
<dbReference type="AlphaFoldDB" id="A0A9D4TP92"/>
<dbReference type="InterPro" id="IPR029753">
    <property type="entry name" value="D-isomer_DH_CS"/>
</dbReference>
<comment type="caution">
    <text evidence="4">The sequence shown here is derived from an EMBL/GenBank/DDBJ whole genome shotgun (WGS) entry which is preliminary data.</text>
</comment>
<evidence type="ECO:0000256" key="1">
    <source>
        <dbReference type="ARBA" id="ARBA00023002"/>
    </source>
</evidence>
<reference evidence="4" key="1">
    <citation type="journal article" date="2019" name="Plant J.">
        <title>Chlorella vulgaris genome assembly and annotation reveals the molecular basis for metabolic acclimation to high light conditions.</title>
        <authorList>
            <person name="Cecchin M."/>
            <person name="Marcolungo L."/>
            <person name="Rossato M."/>
            <person name="Girolomoni L."/>
            <person name="Cosentino E."/>
            <person name="Cuine S."/>
            <person name="Li-Beisson Y."/>
            <person name="Delledonne M."/>
            <person name="Ballottari M."/>
        </authorList>
    </citation>
    <scope>NUCLEOTIDE SEQUENCE</scope>
    <source>
        <strain evidence="4">211/11P</strain>
    </source>
</reference>
<dbReference type="PANTHER" id="PTHR43333">
    <property type="entry name" value="2-HACID_DH_C DOMAIN-CONTAINING PROTEIN"/>
    <property type="match status" value="1"/>
</dbReference>
<organism evidence="4 5">
    <name type="scientific">Chlorella vulgaris</name>
    <name type="common">Green alga</name>
    <dbReference type="NCBI Taxonomy" id="3077"/>
    <lineage>
        <taxon>Eukaryota</taxon>
        <taxon>Viridiplantae</taxon>
        <taxon>Chlorophyta</taxon>
        <taxon>core chlorophytes</taxon>
        <taxon>Trebouxiophyceae</taxon>
        <taxon>Chlorellales</taxon>
        <taxon>Chlorellaceae</taxon>
        <taxon>Chlorella clade</taxon>
        <taxon>Chlorella</taxon>
    </lineage>
</organism>
<gene>
    <name evidence="4" type="ORF">D9Q98_009170</name>
</gene>
<keyword evidence="5" id="KW-1185">Reference proteome</keyword>
<evidence type="ECO:0000256" key="2">
    <source>
        <dbReference type="ARBA" id="ARBA00023027"/>
    </source>
</evidence>
<dbReference type="OrthoDB" id="298012at2759"/>
<evidence type="ECO:0000259" key="3">
    <source>
        <dbReference type="Pfam" id="PF02826"/>
    </source>
</evidence>
<keyword evidence="2" id="KW-0520">NAD</keyword>
<reference evidence="4" key="2">
    <citation type="submission" date="2020-11" db="EMBL/GenBank/DDBJ databases">
        <authorList>
            <person name="Cecchin M."/>
            <person name="Marcolungo L."/>
            <person name="Rossato M."/>
            <person name="Girolomoni L."/>
            <person name="Cosentino E."/>
            <person name="Cuine S."/>
            <person name="Li-Beisson Y."/>
            <person name="Delledonne M."/>
            <person name="Ballottari M."/>
        </authorList>
    </citation>
    <scope>NUCLEOTIDE SEQUENCE</scope>
    <source>
        <strain evidence="4">211/11P</strain>
        <tissue evidence="4">Whole cell</tissue>
    </source>
</reference>
<dbReference type="GO" id="GO:0016491">
    <property type="term" value="F:oxidoreductase activity"/>
    <property type="evidence" value="ECO:0007669"/>
    <property type="project" value="UniProtKB-KW"/>
</dbReference>
<sequence length="348" mass="37419">MAASASTAASAPGATAAVSPQANAAWKDSEVLLATTFGSKDSWATYLRQAGLRVRVHPEDTAGGAADLAAVEFAICWAPQPGLLQQCHNLKAIQSMGAGVDSLMGDGTLPRHVPLLRVIDPLMSERMATWVLWGVINCQRKCDAYLAAQQEGRWDKGIEAFRSIDNGELRVGVMGLGVMGGAVADTLARLGYRVSAWTRRHRKERRPGMTYFHGMQQLQEFAVSTDVLVCLLPLTDETRGIIGSRLLSWLPAGACVINAARGGHLVEADLLAALDSGHIASAVLDVFDPEPLPPSSPLWRHPRVRIFPHVSSMTNIESAVAQMLDNRECVLSGKAPPPELVVDWQAGY</sequence>
<dbReference type="PROSITE" id="PS00671">
    <property type="entry name" value="D_2_HYDROXYACID_DH_3"/>
    <property type="match status" value="1"/>
</dbReference>
<accession>A0A9D4TP92</accession>
<evidence type="ECO:0000313" key="5">
    <source>
        <dbReference type="Proteomes" id="UP001055712"/>
    </source>
</evidence>
<protein>
    <recommendedName>
        <fullName evidence="3">D-isomer specific 2-hydroxyacid dehydrogenase NAD-binding domain-containing protein</fullName>
    </recommendedName>
</protein>
<dbReference type="Proteomes" id="UP001055712">
    <property type="component" value="Unassembled WGS sequence"/>
</dbReference>
<name>A0A9D4TP92_CHLVU</name>